<reference evidence="1 2" key="1">
    <citation type="submission" date="2020-02" db="EMBL/GenBank/DDBJ databases">
        <authorList>
            <person name="Ferguson B K."/>
        </authorList>
    </citation>
    <scope>NUCLEOTIDE SEQUENCE [LARGE SCALE GENOMIC DNA]</scope>
</reference>
<gene>
    <name evidence="1" type="ORF">TBRA_LOCUS4581</name>
</gene>
<evidence type="ECO:0000313" key="1">
    <source>
        <dbReference type="EMBL" id="CAB0032651.1"/>
    </source>
</evidence>
<dbReference type="EMBL" id="CADCXV010000685">
    <property type="protein sequence ID" value="CAB0032651.1"/>
    <property type="molecule type" value="Genomic_DNA"/>
</dbReference>
<proteinExistence type="predicted"/>
<keyword evidence="2" id="KW-1185">Reference proteome</keyword>
<protein>
    <submittedName>
        <fullName evidence="1">Uncharacterized protein</fullName>
    </submittedName>
</protein>
<dbReference type="AlphaFoldDB" id="A0A6H5I3Z7"/>
<accession>A0A6H5I3Z7</accession>
<organism evidence="1 2">
    <name type="scientific">Trichogramma brassicae</name>
    <dbReference type="NCBI Taxonomy" id="86971"/>
    <lineage>
        <taxon>Eukaryota</taxon>
        <taxon>Metazoa</taxon>
        <taxon>Ecdysozoa</taxon>
        <taxon>Arthropoda</taxon>
        <taxon>Hexapoda</taxon>
        <taxon>Insecta</taxon>
        <taxon>Pterygota</taxon>
        <taxon>Neoptera</taxon>
        <taxon>Endopterygota</taxon>
        <taxon>Hymenoptera</taxon>
        <taxon>Apocrita</taxon>
        <taxon>Proctotrupomorpha</taxon>
        <taxon>Chalcidoidea</taxon>
        <taxon>Trichogrammatidae</taxon>
        <taxon>Trichogramma</taxon>
    </lineage>
</organism>
<dbReference type="Proteomes" id="UP000479190">
    <property type="component" value="Unassembled WGS sequence"/>
</dbReference>
<name>A0A6H5I3Z7_9HYME</name>
<sequence>MESSGLIKDLADSNSDVIRVHTDLGSRGAPASVPTEVSCNAENGVIRSWLHETRLASRRTRALSGHLQFLSGSLDRRDHVYRLIAYYFTDGRLYACRYIIRCNSIANTLSSV</sequence>
<evidence type="ECO:0000313" key="2">
    <source>
        <dbReference type="Proteomes" id="UP000479190"/>
    </source>
</evidence>